<dbReference type="EMBL" id="BEZZ01000898">
    <property type="protein sequence ID" value="GCC36859.1"/>
    <property type="molecule type" value="Genomic_DNA"/>
</dbReference>
<dbReference type="GO" id="GO:0006805">
    <property type="term" value="P:xenobiotic metabolic process"/>
    <property type="evidence" value="ECO:0007669"/>
    <property type="project" value="TreeGrafter"/>
</dbReference>
<keyword evidence="8 9" id="KW-0349">Heme</keyword>
<keyword evidence="10" id="KW-1133">Transmembrane helix</keyword>
<dbReference type="PROSITE" id="PS00086">
    <property type="entry name" value="CYTOCHROME_P450"/>
    <property type="match status" value="1"/>
</dbReference>
<dbReference type="PANTHER" id="PTHR24300">
    <property type="entry name" value="CYTOCHROME P450 508A4-RELATED"/>
    <property type="match status" value="1"/>
</dbReference>
<keyword evidence="5 9" id="KW-0560">Oxidoreductase</keyword>
<dbReference type="GO" id="GO:0019369">
    <property type="term" value="P:arachidonate metabolic process"/>
    <property type="evidence" value="ECO:0007669"/>
    <property type="project" value="TreeGrafter"/>
</dbReference>
<evidence type="ECO:0000256" key="5">
    <source>
        <dbReference type="ARBA" id="ARBA00023002"/>
    </source>
</evidence>
<dbReference type="InterPro" id="IPR017972">
    <property type="entry name" value="Cyt_P450_CS"/>
</dbReference>
<evidence type="ECO:0000256" key="1">
    <source>
        <dbReference type="ARBA" id="ARBA00001971"/>
    </source>
</evidence>
<comment type="cofactor">
    <cofactor evidence="1 8">
        <name>heme</name>
        <dbReference type="ChEBI" id="CHEBI:30413"/>
    </cofactor>
</comment>
<proteinExistence type="inferred from homology"/>
<dbReference type="InterPro" id="IPR001128">
    <property type="entry name" value="Cyt_P450"/>
</dbReference>
<evidence type="ECO:0000256" key="4">
    <source>
        <dbReference type="ARBA" id="ARBA00022723"/>
    </source>
</evidence>
<keyword evidence="4 8" id="KW-0479">Metal-binding</keyword>
<dbReference type="CDD" id="cd11026">
    <property type="entry name" value="CYP2"/>
    <property type="match status" value="1"/>
</dbReference>
<dbReference type="InterPro" id="IPR050182">
    <property type="entry name" value="Cytochrome_P450_fam2"/>
</dbReference>
<comment type="subcellular location">
    <subcellularLocation>
        <location evidence="2">Membrane</location>
    </subcellularLocation>
</comment>
<dbReference type="GO" id="GO:0016020">
    <property type="term" value="C:membrane"/>
    <property type="evidence" value="ECO:0007669"/>
    <property type="project" value="UniProtKB-SubCell"/>
</dbReference>
<evidence type="ECO:0000256" key="7">
    <source>
        <dbReference type="ARBA" id="ARBA00023136"/>
    </source>
</evidence>
<dbReference type="GO" id="GO:0005506">
    <property type="term" value="F:iron ion binding"/>
    <property type="evidence" value="ECO:0007669"/>
    <property type="project" value="InterPro"/>
</dbReference>
<reference evidence="11 12" key="1">
    <citation type="journal article" date="2018" name="Nat. Ecol. Evol.">
        <title>Shark genomes provide insights into elasmobranch evolution and the origin of vertebrates.</title>
        <authorList>
            <person name="Hara Y"/>
            <person name="Yamaguchi K"/>
            <person name="Onimaru K"/>
            <person name="Kadota M"/>
            <person name="Koyanagi M"/>
            <person name="Keeley SD"/>
            <person name="Tatsumi K"/>
            <person name="Tanaka K"/>
            <person name="Motone F"/>
            <person name="Kageyama Y"/>
            <person name="Nozu R"/>
            <person name="Adachi N"/>
            <person name="Nishimura O"/>
            <person name="Nakagawa R"/>
            <person name="Tanegashima C"/>
            <person name="Kiyatake I"/>
            <person name="Matsumoto R"/>
            <person name="Murakumo K"/>
            <person name="Nishida K"/>
            <person name="Terakita A"/>
            <person name="Kuratani S"/>
            <person name="Sato K"/>
            <person name="Hyodo S Kuraku.S."/>
        </authorList>
    </citation>
    <scope>NUCLEOTIDE SEQUENCE [LARGE SCALE GENOMIC DNA]</scope>
</reference>
<dbReference type="PRINTS" id="PR00385">
    <property type="entry name" value="P450"/>
</dbReference>
<evidence type="ECO:0000313" key="11">
    <source>
        <dbReference type="EMBL" id="GCC36859.1"/>
    </source>
</evidence>
<dbReference type="PRINTS" id="PR00463">
    <property type="entry name" value="EP450I"/>
</dbReference>
<dbReference type="Pfam" id="PF00067">
    <property type="entry name" value="p450"/>
    <property type="match status" value="1"/>
</dbReference>
<dbReference type="OMA" id="RLSMAQC"/>
<name>A0A401T2H4_CHIPU</name>
<protein>
    <recommendedName>
        <fullName evidence="13">Cytochrome P450</fullName>
    </recommendedName>
</protein>
<dbReference type="FunFam" id="1.10.630.10:FF:000004">
    <property type="entry name" value="cytochrome P450 2D15 isoform X1"/>
    <property type="match status" value="1"/>
</dbReference>
<evidence type="ECO:0000256" key="10">
    <source>
        <dbReference type="SAM" id="Phobius"/>
    </source>
</evidence>
<dbReference type="SUPFAM" id="SSF48264">
    <property type="entry name" value="Cytochrome P450"/>
    <property type="match status" value="1"/>
</dbReference>
<comment type="similarity">
    <text evidence="3 9">Belongs to the cytochrome P450 family.</text>
</comment>
<comment type="caution">
    <text evidence="11">The sequence shown here is derived from an EMBL/GenBank/DDBJ whole genome shotgun (WGS) entry which is preliminary data.</text>
</comment>
<dbReference type="InterPro" id="IPR008069">
    <property type="entry name" value="Cyt_P450_E_grp-I_CYP2D-like"/>
</dbReference>
<feature type="transmembrane region" description="Helical" evidence="10">
    <location>
        <begin position="32"/>
        <end position="54"/>
    </location>
</feature>
<dbReference type="PRINTS" id="PR01686">
    <property type="entry name" value="EP450ICYP2D"/>
</dbReference>
<accession>A0A401T2H4</accession>
<dbReference type="InterPro" id="IPR002401">
    <property type="entry name" value="Cyt_P450_E_grp-I"/>
</dbReference>
<dbReference type="Proteomes" id="UP000287033">
    <property type="component" value="Unassembled WGS sequence"/>
</dbReference>
<evidence type="ECO:0000256" key="2">
    <source>
        <dbReference type="ARBA" id="ARBA00004370"/>
    </source>
</evidence>
<keyword evidence="9" id="KW-0503">Monooxygenase</keyword>
<evidence type="ECO:0000313" key="12">
    <source>
        <dbReference type="Proteomes" id="UP000287033"/>
    </source>
</evidence>
<dbReference type="Gene3D" id="1.10.630.10">
    <property type="entry name" value="Cytochrome P450"/>
    <property type="match status" value="1"/>
</dbReference>
<sequence length="528" mass="60394">QPHSLSAGICSLTAGQVFVSLGNMELSAFPGFLSMICDRFTVLAMFFMVFTLVFDFMKRRKGQNYPPGPWGLPFIGNILQVDLNNPHLSFAKLWKKYGDVVSVQSGWTNTVILNGYEALNEALVKKSEDFADRPQLAVNENFTKHMAEGIVFAKYGPWWKEQRRFSLSTLRNFGLGKKSLEMRIVEEAGYLTKEFENTKGLPFDPHFIVMCAVSNIICSIVFGERFEYQDKSFLGFLEITEESFELETGIWAELLNTFPFIRHFPGPHNKIFENQNKAVEFVREKVMEHKKQWDPNEPRDFIDAFLTEQEKMKHNPQSSFQEGNLLGTVLDLFAAGTETTSTTLLWGLLFMVQHPDVQSKVQEEIDRVIGKERMPKVEDREEMPYTNAVIHETQRAGNIAPISLPHQTYRDTEVMGYTIPKGTTIIPNLTSALFDENVWSTPHQFNPGHFLNSEGKFVKPEAFIPFSAGRRVCLGEQLAKTELFLFFTSMLQQFTFHLPENEPGQSYAETKFGISRIPGPYHLCIKLR</sequence>
<keyword evidence="6 8" id="KW-0408">Iron</keyword>
<dbReference type="GO" id="GO:0016712">
    <property type="term" value="F:oxidoreductase activity, acting on paired donors, with incorporation or reduction of molecular oxygen, reduced flavin or flavoprotein as one donor, and incorporation of one atom of oxygen"/>
    <property type="evidence" value="ECO:0007669"/>
    <property type="project" value="InterPro"/>
</dbReference>
<feature type="binding site" description="axial binding residue" evidence="8">
    <location>
        <position position="473"/>
    </location>
    <ligand>
        <name>heme</name>
        <dbReference type="ChEBI" id="CHEBI:30413"/>
    </ligand>
    <ligandPart>
        <name>Fe</name>
        <dbReference type="ChEBI" id="CHEBI:18248"/>
    </ligandPart>
</feature>
<keyword evidence="7 10" id="KW-0472">Membrane</keyword>
<evidence type="ECO:0000256" key="3">
    <source>
        <dbReference type="ARBA" id="ARBA00010617"/>
    </source>
</evidence>
<dbReference type="STRING" id="137246.A0A401T2H4"/>
<evidence type="ECO:0000256" key="8">
    <source>
        <dbReference type="PIRSR" id="PIRSR602401-1"/>
    </source>
</evidence>
<evidence type="ECO:0000256" key="9">
    <source>
        <dbReference type="RuleBase" id="RU000461"/>
    </source>
</evidence>
<dbReference type="GO" id="GO:0005737">
    <property type="term" value="C:cytoplasm"/>
    <property type="evidence" value="ECO:0007669"/>
    <property type="project" value="TreeGrafter"/>
</dbReference>
<dbReference type="GO" id="GO:0020037">
    <property type="term" value="F:heme binding"/>
    <property type="evidence" value="ECO:0007669"/>
    <property type="project" value="InterPro"/>
</dbReference>
<dbReference type="InterPro" id="IPR036396">
    <property type="entry name" value="Cyt_P450_sf"/>
</dbReference>
<gene>
    <name evidence="11" type="ORF">chiPu_0015359</name>
</gene>
<dbReference type="OrthoDB" id="3934656at2759"/>
<dbReference type="AlphaFoldDB" id="A0A401T2H4"/>
<feature type="non-terminal residue" evidence="11">
    <location>
        <position position="1"/>
    </location>
</feature>
<dbReference type="PANTHER" id="PTHR24300:SF1">
    <property type="entry name" value="CYTOCHROME P450 2D6-RELATED"/>
    <property type="match status" value="1"/>
</dbReference>
<evidence type="ECO:0008006" key="13">
    <source>
        <dbReference type="Google" id="ProtNLM"/>
    </source>
</evidence>
<keyword evidence="12" id="KW-1185">Reference proteome</keyword>
<organism evidence="11 12">
    <name type="scientific">Chiloscyllium punctatum</name>
    <name type="common">Brownbanded bambooshark</name>
    <name type="synonym">Hemiscyllium punctatum</name>
    <dbReference type="NCBI Taxonomy" id="137246"/>
    <lineage>
        <taxon>Eukaryota</taxon>
        <taxon>Metazoa</taxon>
        <taxon>Chordata</taxon>
        <taxon>Craniata</taxon>
        <taxon>Vertebrata</taxon>
        <taxon>Chondrichthyes</taxon>
        <taxon>Elasmobranchii</taxon>
        <taxon>Galeomorphii</taxon>
        <taxon>Galeoidea</taxon>
        <taxon>Orectolobiformes</taxon>
        <taxon>Hemiscylliidae</taxon>
        <taxon>Chiloscyllium</taxon>
    </lineage>
</organism>
<keyword evidence="10" id="KW-0812">Transmembrane</keyword>
<evidence type="ECO:0000256" key="6">
    <source>
        <dbReference type="ARBA" id="ARBA00023004"/>
    </source>
</evidence>